<feature type="repeat" description="WD" evidence="3">
    <location>
        <begin position="168"/>
        <end position="209"/>
    </location>
</feature>
<feature type="repeat" description="WD" evidence="3">
    <location>
        <begin position="462"/>
        <end position="496"/>
    </location>
</feature>
<dbReference type="InterPro" id="IPR001680">
    <property type="entry name" value="WD40_rpt"/>
</dbReference>
<dbReference type="InterPro" id="IPR036770">
    <property type="entry name" value="Ankyrin_rpt-contain_sf"/>
</dbReference>
<evidence type="ECO:0000256" key="1">
    <source>
        <dbReference type="ARBA" id="ARBA00022574"/>
    </source>
</evidence>
<evidence type="ECO:0000256" key="2">
    <source>
        <dbReference type="ARBA" id="ARBA00022737"/>
    </source>
</evidence>
<dbReference type="CDD" id="cd00200">
    <property type="entry name" value="WD40"/>
    <property type="match status" value="2"/>
</dbReference>
<dbReference type="PANTHER" id="PTHR19848">
    <property type="entry name" value="WD40 REPEAT PROTEIN"/>
    <property type="match status" value="1"/>
</dbReference>
<accession>A0A1R2BAN2</accession>
<dbReference type="Proteomes" id="UP000187209">
    <property type="component" value="Unassembled WGS sequence"/>
</dbReference>
<dbReference type="InterPro" id="IPR019775">
    <property type="entry name" value="WD40_repeat_CS"/>
</dbReference>
<proteinExistence type="predicted"/>
<feature type="transmembrane region" description="Helical" evidence="4">
    <location>
        <begin position="918"/>
        <end position="939"/>
    </location>
</feature>
<feature type="transmembrane region" description="Helical" evidence="4">
    <location>
        <begin position="984"/>
        <end position="1003"/>
    </location>
</feature>
<organism evidence="5 6">
    <name type="scientific">Stentor coeruleus</name>
    <dbReference type="NCBI Taxonomy" id="5963"/>
    <lineage>
        <taxon>Eukaryota</taxon>
        <taxon>Sar</taxon>
        <taxon>Alveolata</taxon>
        <taxon>Ciliophora</taxon>
        <taxon>Postciliodesmatophora</taxon>
        <taxon>Heterotrichea</taxon>
        <taxon>Heterotrichida</taxon>
        <taxon>Stentoridae</taxon>
        <taxon>Stentor</taxon>
    </lineage>
</organism>
<feature type="repeat" description="WD" evidence="3">
    <location>
        <begin position="420"/>
        <end position="461"/>
    </location>
</feature>
<feature type="repeat" description="WD" evidence="3">
    <location>
        <begin position="84"/>
        <end position="116"/>
    </location>
</feature>
<keyword evidence="2" id="KW-0677">Repeat</keyword>
<comment type="caution">
    <text evidence="5">The sequence shown here is derived from an EMBL/GenBank/DDBJ whole genome shotgun (WGS) entry which is preliminary data.</text>
</comment>
<dbReference type="SMART" id="SM00320">
    <property type="entry name" value="WD40"/>
    <property type="match status" value="14"/>
</dbReference>
<feature type="transmembrane region" description="Helical" evidence="4">
    <location>
        <begin position="945"/>
        <end position="964"/>
    </location>
</feature>
<evidence type="ECO:0000313" key="6">
    <source>
        <dbReference type="Proteomes" id="UP000187209"/>
    </source>
</evidence>
<feature type="repeat" description="WD" evidence="3">
    <location>
        <begin position="336"/>
        <end position="377"/>
    </location>
</feature>
<feature type="repeat" description="WD" evidence="3">
    <location>
        <begin position="294"/>
        <end position="325"/>
    </location>
</feature>
<keyword evidence="1 3" id="KW-0853">WD repeat</keyword>
<feature type="transmembrane region" description="Helical" evidence="4">
    <location>
        <begin position="1037"/>
        <end position="1059"/>
    </location>
</feature>
<dbReference type="InterPro" id="IPR015943">
    <property type="entry name" value="WD40/YVTN_repeat-like_dom_sf"/>
</dbReference>
<keyword evidence="6" id="KW-1185">Reference proteome</keyword>
<dbReference type="PRINTS" id="PR00320">
    <property type="entry name" value="GPROTEINBRPT"/>
</dbReference>
<dbReference type="EMBL" id="MPUH01000792">
    <property type="protein sequence ID" value="OMJ73829.1"/>
    <property type="molecule type" value="Genomic_DNA"/>
</dbReference>
<keyword evidence="4" id="KW-1133">Transmembrane helix</keyword>
<dbReference type="SUPFAM" id="SSF48403">
    <property type="entry name" value="Ankyrin repeat"/>
    <property type="match status" value="1"/>
</dbReference>
<feature type="transmembrane region" description="Helical" evidence="4">
    <location>
        <begin position="858"/>
        <end position="882"/>
    </location>
</feature>
<feature type="repeat" description="WD" evidence="3">
    <location>
        <begin position="126"/>
        <end position="167"/>
    </location>
</feature>
<feature type="repeat" description="WD" evidence="3">
    <location>
        <begin position="378"/>
        <end position="419"/>
    </location>
</feature>
<evidence type="ECO:0000256" key="3">
    <source>
        <dbReference type="PROSITE-ProRule" id="PRU00221"/>
    </source>
</evidence>
<dbReference type="PROSITE" id="PS50294">
    <property type="entry name" value="WD_REPEATS_REGION"/>
    <property type="match status" value="10"/>
</dbReference>
<protein>
    <submittedName>
        <fullName evidence="5">Uncharacterized protein</fullName>
    </submittedName>
</protein>
<dbReference type="InterPro" id="IPR020472">
    <property type="entry name" value="WD40_PAC1"/>
</dbReference>
<name>A0A1R2BAN2_9CILI</name>
<dbReference type="PANTHER" id="PTHR19848:SF8">
    <property type="entry name" value="F-BOX AND WD REPEAT DOMAIN CONTAINING 7"/>
    <property type="match status" value="1"/>
</dbReference>
<feature type="transmembrane region" description="Helical" evidence="4">
    <location>
        <begin position="888"/>
        <end position="906"/>
    </location>
</feature>
<feature type="repeat" description="WD" evidence="3">
    <location>
        <begin position="42"/>
        <end position="78"/>
    </location>
</feature>
<evidence type="ECO:0000256" key="4">
    <source>
        <dbReference type="SAM" id="Phobius"/>
    </source>
</evidence>
<gene>
    <name evidence="5" type="ORF">SteCoe_27379</name>
</gene>
<sequence length="1165" mass="133515">MLEKDLQEKFLLSEEDEAKPLSKMDEIMRNLNDWDPYSHQVFYGHTGAVWSTMSTSDNKFIFSGSEDKTIIIWNAETGLAEGKLEGHTSTVNALELTENDENLISGAWDNSIRIWDWRNRIQLFLLNGHTAGVYCFAISKDRKTLLSGAGDYKVRIWDLDTQTEVAALECGNSSVFGLALGKDGKSIIAGGWDSHLRFWNFDTKALITDHNCNSGVIQSLAVTSDSKFIVYGTRNNTVKVLNYEDRTEVMVFDVHNNWVRNLVTTSDSCYFITCSADKTMRVVNIKEKTEEFNLEGHEGYVFGLSLSKDGKFLLSGASDKTLRKWPIGIKSRVIAMRGHQKCIMSVAITRDNKYVVSGAEDRSVRIWSIEEKKEVGILNGHTDTVWGVAVTPNLQNIISVSGDKTLRVWDFATKTELFNLVGHENPIFCVTVSHDSNLAASGAQDKLVIIWDLRTPKMLKKLEGHTDTVFTVKVTHDDKYIVSGAADYTIRIWSLEKLCLAQKIETKSGMIESVTLNYDDSLLVLGDRNSAVHLWDWKKKQSKVKFTAHNKWVKSVAFAQDGNLFATCSNDYSIRVWNAKEERQEFVLLGHGNTIRSVTFTNDSKYIVSGSEDLTVRLWDTENVQNLELADFLGPIDAFVFLSKIKLRRNPKLSMANVVLSSLRVNLAHIYCYLGDPEMLKKALELGTCICVNIEGRSPLYYALERNSQSCIDVVLNFLIDLKSVNSSRFLNFTNAIRDDFYSLIRNGSMYLPEFLEAVFYVADDQALPRFCLIKESLPIMHLSKSLKVKLKHFMPKQVQGGSEESPVEFKVLPIRINIELGSADSIELLTSLISSANLRILRTNLIQYIIQYKWSRIWIFQLFIFSLWLLNLIFLMLLILYPSLQDHFIIPFGILNGLLLVYDIIKAYSIDLNNFIEFWNILSIIRIGISYVWIFMTIQQLSLSYYITWFLVLGNFLQGFSNMRIFKSTRFYTRLIFTALEDAVPFIIMFIYSIVIMGLLHYCSNTESSYNFYTFWQAPYELNLSLTNKNIEPLEYVYIILASVFNIVLMLNLLIAVLGDSYDRLRCESVEIDSSQMVQNILEVENFMFWKRIHDKKAYLHVCQDPSAEHFIEPWEGKIKAITSLMTKYQEENKRNFKSILEKLKDLDTIKVSCKHIEDKLPKK</sequence>
<dbReference type="PROSITE" id="PS50082">
    <property type="entry name" value="WD_REPEATS_2"/>
    <property type="match status" value="11"/>
</dbReference>
<feature type="repeat" description="WD" evidence="3">
    <location>
        <begin position="546"/>
        <end position="587"/>
    </location>
</feature>
<reference evidence="5 6" key="1">
    <citation type="submission" date="2016-11" db="EMBL/GenBank/DDBJ databases">
        <title>The macronuclear genome of Stentor coeruleus: a giant cell with tiny introns.</title>
        <authorList>
            <person name="Slabodnick M."/>
            <person name="Ruby J.G."/>
            <person name="Reiff S.B."/>
            <person name="Swart E.C."/>
            <person name="Gosai S."/>
            <person name="Prabakaran S."/>
            <person name="Witkowska E."/>
            <person name="Larue G.E."/>
            <person name="Fisher S."/>
            <person name="Freeman R.M."/>
            <person name="Gunawardena J."/>
            <person name="Chu W."/>
            <person name="Stover N.A."/>
            <person name="Gregory B.D."/>
            <person name="Nowacki M."/>
            <person name="Derisi J."/>
            <person name="Roy S.W."/>
            <person name="Marshall W.F."/>
            <person name="Sood P."/>
        </authorList>
    </citation>
    <scope>NUCLEOTIDE SEQUENCE [LARGE SCALE GENOMIC DNA]</scope>
    <source>
        <strain evidence="5">WM001</strain>
    </source>
</reference>
<dbReference type="InterPro" id="IPR036322">
    <property type="entry name" value="WD40_repeat_dom_sf"/>
</dbReference>
<keyword evidence="4" id="KW-0472">Membrane</keyword>
<evidence type="ECO:0000313" key="5">
    <source>
        <dbReference type="EMBL" id="OMJ73829.1"/>
    </source>
</evidence>
<keyword evidence="4" id="KW-0812">Transmembrane</keyword>
<feature type="repeat" description="WD" evidence="3">
    <location>
        <begin position="588"/>
        <end position="629"/>
    </location>
</feature>
<dbReference type="PROSITE" id="PS00678">
    <property type="entry name" value="WD_REPEATS_1"/>
    <property type="match status" value="6"/>
</dbReference>
<dbReference type="Pfam" id="PF00400">
    <property type="entry name" value="WD40"/>
    <property type="match status" value="12"/>
</dbReference>
<dbReference type="SUPFAM" id="SSF50978">
    <property type="entry name" value="WD40 repeat-like"/>
    <property type="match status" value="2"/>
</dbReference>
<dbReference type="OrthoDB" id="306859at2759"/>
<dbReference type="Gene3D" id="2.130.10.10">
    <property type="entry name" value="YVTN repeat-like/Quinoprotein amine dehydrogenase"/>
    <property type="match status" value="4"/>
</dbReference>
<dbReference type="AlphaFoldDB" id="A0A1R2BAN2"/>